<evidence type="ECO:0000313" key="2">
    <source>
        <dbReference type="EMBL" id="MBE1612864.1"/>
    </source>
</evidence>
<dbReference type="PANTHER" id="PTHR43792:SF9">
    <property type="entry name" value="RIBOSOMAL-PROTEIN-ALANINE ACETYLTRANSFERASE"/>
    <property type="match status" value="1"/>
</dbReference>
<dbReference type="SUPFAM" id="SSF55729">
    <property type="entry name" value="Acyl-CoA N-acyltransferases (Nat)"/>
    <property type="match status" value="1"/>
</dbReference>
<comment type="caution">
    <text evidence="2">The sequence shown here is derived from an EMBL/GenBank/DDBJ whole genome shotgun (WGS) entry which is preliminary data.</text>
</comment>
<dbReference type="AlphaFoldDB" id="A0A927N690"/>
<reference evidence="2" key="1">
    <citation type="submission" date="2020-10" db="EMBL/GenBank/DDBJ databases">
        <title>Sequencing the genomes of 1000 actinobacteria strains.</title>
        <authorList>
            <person name="Klenk H.-P."/>
        </authorList>
    </citation>
    <scope>NUCLEOTIDE SEQUENCE</scope>
    <source>
        <strain evidence="2">DSM 45354</strain>
    </source>
</reference>
<dbReference type="Proteomes" id="UP000638648">
    <property type="component" value="Unassembled WGS sequence"/>
</dbReference>
<dbReference type="EC" id="2.3.1.267" evidence="2"/>
<evidence type="ECO:0000259" key="1">
    <source>
        <dbReference type="PROSITE" id="PS51186"/>
    </source>
</evidence>
<dbReference type="RefSeq" id="WP_192755835.1">
    <property type="nucleotide sequence ID" value="NZ_BAABJL010000084.1"/>
</dbReference>
<organism evidence="2 3">
    <name type="scientific">Actinopolymorpha pittospori</name>
    <dbReference type="NCBI Taxonomy" id="648752"/>
    <lineage>
        <taxon>Bacteria</taxon>
        <taxon>Bacillati</taxon>
        <taxon>Actinomycetota</taxon>
        <taxon>Actinomycetes</taxon>
        <taxon>Propionibacteriales</taxon>
        <taxon>Actinopolymorphaceae</taxon>
        <taxon>Actinopolymorpha</taxon>
    </lineage>
</organism>
<proteinExistence type="predicted"/>
<dbReference type="Pfam" id="PF13302">
    <property type="entry name" value="Acetyltransf_3"/>
    <property type="match status" value="1"/>
</dbReference>
<dbReference type="PANTHER" id="PTHR43792">
    <property type="entry name" value="GNAT FAMILY, PUTATIVE (AFU_ORTHOLOGUE AFUA_3G00765)-RELATED-RELATED"/>
    <property type="match status" value="1"/>
</dbReference>
<keyword evidence="3" id="KW-1185">Reference proteome</keyword>
<dbReference type="PROSITE" id="PS51186">
    <property type="entry name" value="GNAT"/>
    <property type="match status" value="1"/>
</dbReference>
<dbReference type="GO" id="GO:0008999">
    <property type="term" value="F:protein-N-terminal-alanine acetyltransferase activity"/>
    <property type="evidence" value="ECO:0007669"/>
    <property type="project" value="UniProtKB-EC"/>
</dbReference>
<dbReference type="InterPro" id="IPR016181">
    <property type="entry name" value="Acyl_CoA_acyltransferase"/>
</dbReference>
<evidence type="ECO:0000313" key="3">
    <source>
        <dbReference type="Proteomes" id="UP000638648"/>
    </source>
</evidence>
<sequence>MPFEYSAFPTLKTDRLVLRELSYADTEDLFSFRSDPVEQMYNTSPVKDLPETRALIEQLRTAYEKERAIHWAVTLKGEDRAIGLFGFNYWERFHRRAEIGYDLARPYHGRGLATEAATAMVRFGFEEMELNRIETETIADNHASVRLLRRLGFRLEGIRRGYSLEDDGTFHGSAIYALLREEHQP</sequence>
<dbReference type="Gene3D" id="3.40.630.30">
    <property type="match status" value="1"/>
</dbReference>
<gene>
    <name evidence="2" type="ORF">HEB94_009712</name>
</gene>
<name>A0A927N690_9ACTN</name>
<feature type="domain" description="N-acetyltransferase" evidence="1">
    <location>
        <begin position="16"/>
        <end position="182"/>
    </location>
</feature>
<dbReference type="GO" id="GO:0005737">
    <property type="term" value="C:cytoplasm"/>
    <property type="evidence" value="ECO:0007669"/>
    <property type="project" value="TreeGrafter"/>
</dbReference>
<dbReference type="InterPro" id="IPR051531">
    <property type="entry name" value="N-acetyltransferase"/>
</dbReference>
<dbReference type="InterPro" id="IPR000182">
    <property type="entry name" value="GNAT_dom"/>
</dbReference>
<dbReference type="EMBL" id="JADBEM010000001">
    <property type="protein sequence ID" value="MBE1612864.1"/>
    <property type="molecule type" value="Genomic_DNA"/>
</dbReference>
<keyword evidence="2" id="KW-0808">Transferase</keyword>
<protein>
    <submittedName>
        <fullName evidence="2">Ribosomal-protein-alanine N-acetyltransferase</fullName>
        <ecNumber evidence="2">2.3.1.267</ecNumber>
    </submittedName>
</protein>
<accession>A0A927N690</accession>
<keyword evidence="2" id="KW-0012">Acyltransferase</keyword>